<evidence type="ECO:0000256" key="3">
    <source>
        <dbReference type="ARBA" id="ARBA00005186"/>
    </source>
</evidence>
<evidence type="ECO:0000256" key="12">
    <source>
        <dbReference type="ARBA" id="ARBA00022989"/>
    </source>
</evidence>
<dbReference type="EMBL" id="SGWV01000009">
    <property type="protein sequence ID" value="RZS54566.1"/>
    <property type="molecule type" value="Genomic_DNA"/>
</dbReference>
<evidence type="ECO:0000256" key="11">
    <source>
        <dbReference type="ARBA" id="ARBA00022916"/>
    </source>
</evidence>
<comment type="caution">
    <text evidence="17">The sequence shown here is derived from an EMBL/GenBank/DDBJ whole genome shotgun (WGS) entry which is preliminary data.</text>
</comment>
<comment type="pathway">
    <text evidence="3 15">Glycan metabolism; bacterial cellulose biosynthesis.</text>
</comment>
<dbReference type="GO" id="GO:0006011">
    <property type="term" value="P:UDP-alpha-D-glucose metabolic process"/>
    <property type="evidence" value="ECO:0007669"/>
    <property type="project" value="InterPro"/>
</dbReference>
<feature type="transmembrane region" description="Helical" evidence="15">
    <location>
        <begin position="743"/>
        <end position="764"/>
    </location>
</feature>
<evidence type="ECO:0000256" key="16">
    <source>
        <dbReference type="SAM" id="MobiDB-lite"/>
    </source>
</evidence>
<evidence type="ECO:0000256" key="2">
    <source>
        <dbReference type="ARBA" id="ARBA00004377"/>
    </source>
</evidence>
<dbReference type="GO" id="GO:0005886">
    <property type="term" value="C:plasma membrane"/>
    <property type="evidence" value="ECO:0007669"/>
    <property type="project" value="UniProtKB-SubCell"/>
</dbReference>
<dbReference type="Pfam" id="PF03170">
    <property type="entry name" value="BcsB"/>
    <property type="match status" value="1"/>
</dbReference>
<protein>
    <recommendedName>
        <fullName evidence="6 15">Cyclic di-GMP-binding protein</fullName>
    </recommendedName>
    <alternativeName>
        <fullName evidence="14 15">Cellulose synthase regulatory subunit</fullName>
    </alternativeName>
</protein>
<feature type="region of interest" description="Disordered" evidence="16">
    <location>
        <begin position="774"/>
        <end position="793"/>
    </location>
</feature>
<dbReference type="PRINTS" id="PR01440">
    <property type="entry name" value="CELLSNTHASEB"/>
</dbReference>
<dbReference type="RefSeq" id="WP_165396767.1">
    <property type="nucleotide sequence ID" value="NZ_SGWV01000009.1"/>
</dbReference>
<dbReference type="GO" id="GO:0030244">
    <property type="term" value="P:cellulose biosynthetic process"/>
    <property type="evidence" value="ECO:0007669"/>
    <property type="project" value="UniProtKB-KW"/>
</dbReference>
<evidence type="ECO:0000256" key="13">
    <source>
        <dbReference type="ARBA" id="ARBA00023136"/>
    </source>
</evidence>
<comment type="subunit">
    <text evidence="5 15">Tightly associated with the cellulose synthase catalytic subunit.</text>
</comment>
<gene>
    <name evidence="17" type="ORF">EV685_2043</name>
</gene>
<dbReference type="InterPro" id="IPR003920">
    <property type="entry name" value="Cell_synth_B"/>
</dbReference>
<comment type="similarity">
    <text evidence="4 15">Belongs to the AcsB/BcsB family.</text>
</comment>
<evidence type="ECO:0000256" key="1">
    <source>
        <dbReference type="ARBA" id="ARBA00002057"/>
    </source>
</evidence>
<organism evidence="17 18">
    <name type="scientific">Sphaerotilus mobilis</name>
    <dbReference type="NCBI Taxonomy" id="47994"/>
    <lineage>
        <taxon>Bacteria</taxon>
        <taxon>Pseudomonadati</taxon>
        <taxon>Pseudomonadota</taxon>
        <taxon>Betaproteobacteria</taxon>
        <taxon>Burkholderiales</taxon>
        <taxon>Sphaerotilaceae</taxon>
        <taxon>Sphaerotilus</taxon>
    </lineage>
</organism>
<keyword evidence="7 15" id="KW-1003">Cell membrane</keyword>
<sequence length="793" mass="84321">MTARSASFARYKPSAATCSMASASALVLLLSIAPPGLTPAQAQTGRVLAAPARVAPATPLTAPHAVVLTLGQLGQTEPRRLLPLDGGHTVPFSVRADEVVTRLVLRLDLGLSSELALQRAQLLVSVNDEPVAELPVERDGNLARMSREIEIDPRLLSDHNRIGLALTMPRERLCNRLDRDRLWAELQPESLLTMTVAPLPVAADLALLPAPFFDARDNRRLDLAMVLPEQPGPRLLQAAGVMASWFGAQASYRGATFHSQLGGALPASHAVVLATSQTGVPGVSLPPIDGPTLSVVEHPAQPGAKLLLVLGRDADELKWAADALSLGQLGRPGDLKGERVRVGPPHALAPRKPYDAPRWLPTDRPVRFDEIEAATRLTAVGPHPTPFNLALRLPPDLHFARQANVPVDLRWHHTPPPQADRSALHLAFNGAPVRSYALEPTGRLALPDGIGRRSSGAGIDALEQRHSRVAIPGGLVSRQPESHLTMRFDYDAPVDDPCAATQASGQQRTGVDGGSTIDFSGVPHFIGLPDLAAFANSAFPFSRLADLAGTAVMLPDAPDTTEIDVYLDLMGHAGRSTGLAGVAVQVVQGLDTQGLQDRDLVVIGTPARQPLLRQWADHLPMHLDTRSEPPPPDLWRRLIGLLPGQDNGPLPTWRTAAGGAALLGFESPLASGRSVVVLTGSDSSLLRSVSSLFIEPALIARTHGSATLIEADGLRSLHAGATYHTGSVGLFDRLRYTLAQQPVLLALLSLLLAVVLALLSASMLRRLAARRLASADAPPPDPTLMRPAPEPRP</sequence>
<evidence type="ECO:0000256" key="9">
    <source>
        <dbReference type="ARBA" id="ARBA00022636"/>
    </source>
</evidence>
<proteinExistence type="inferred from homology"/>
<evidence type="ECO:0000256" key="4">
    <source>
        <dbReference type="ARBA" id="ARBA00010714"/>
    </source>
</evidence>
<feature type="compositionally biased region" description="Pro residues" evidence="16">
    <location>
        <begin position="777"/>
        <end position="793"/>
    </location>
</feature>
<comment type="subcellular location">
    <subcellularLocation>
        <location evidence="2">Cell inner membrane</location>
        <topology evidence="2">Single-pass membrane protein</topology>
    </subcellularLocation>
</comment>
<keyword evidence="15" id="KW-0732">Signal</keyword>
<dbReference type="PANTHER" id="PTHR39083:SF1">
    <property type="entry name" value="CYCLIC DI-GMP-BINDING PROTEIN"/>
    <property type="match status" value="1"/>
</dbReference>
<evidence type="ECO:0000256" key="7">
    <source>
        <dbReference type="ARBA" id="ARBA00022475"/>
    </source>
</evidence>
<dbReference type="AlphaFoldDB" id="A0A4Q7LJ59"/>
<evidence type="ECO:0000313" key="18">
    <source>
        <dbReference type="Proteomes" id="UP000293433"/>
    </source>
</evidence>
<comment type="function">
    <text evidence="1 15">Binds the cellulose synthase activator, bis-(3'-5') cyclic diguanylic acid (c-di-GMP).</text>
</comment>
<evidence type="ECO:0000256" key="10">
    <source>
        <dbReference type="ARBA" id="ARBA00022692"/>
    </source>
</evidence>
<dbReference type="InterPro" id="IPR018513">
    <property type="entry name" value="Cell_synthase_bac"/>
</dbReference>
<keyword evidence="10 15" id="KW-0812">Transmembrane</keyword>
<keyword evidence="11 15" id="KW-0135">Cellulose biosynthesis</keyword>
<evidence type="ECO:0000256" key="14">
    <source>
        <dbReference type="ARBA" id="ARBA00033444"/>
    </source>
</evidence>
<evidence type="ECO:0000256" key="15">
    <source>
        <dbReference type="RuleBase" id="RU365021"/>
    </source>
</evidence>
<dbReference type="Gene3D" id="2.60.120.260">
    <property type="entry name" value="Galactose-binding domain-like"/>
    <property type="match status" value="2"/>
</dbReference>
<accession>A0A4Q7LJ59</accession>
<evidence type="ECO:0000256" key="8">
    <source>
        <dbReference type="ARBA" id="ARBA00022519"/>
    </source>
</evidence>
<keyword evidence="12 15" id="KW-1133">Transmembrane helix</keyword>
<keyword evidence="9 15" id="KW-0973">c-di-GMP</keyword>
<keyword evidence="13 15" id="KW-0472">Membrane</keyword>
<dbReference type="PANTHER" id="PTHR39083">
    <property type="entry name" value="CYCLIC DI-GMP-BINDING PROTEIN"/>
    <property type="match status" value="1"/>
</dbReference>
<dbReference type="Proteomes" id="UP000293433">
    <property type="component" value="Unassembled WGS sequence"/>
</dbReference>
<feature type="chain" id="PRO_5021035616" description="Cyclic di-GMP-binding protein" evidence="15">
    <location>
        <begin position="43"/>
        <end position="793"/>
    </location>
</feature>
<feature type="signal peptide" evidence="15">
    <location>
        <begin position="1"/>
        <end position="42"/>
    </location>
</feature>
<evidence type="ECO:0000256" key="5">
    <source>
        <dbReference type="ARBA" id="ARBA00011437"/>
    </source>
</evidence>
<reference evidence="17 18" key="1">
    <citation type="submission" date="2019-02" db="EMBL/GenBank/DDBJ databases">
        <title>Genomic Encyclopedia of Type Strains, Phase IV (KMG-IV): sequencing the most valuable type-strain genomes for metagenomic binning, comparative biology and taxonomic classification.</title>
        <authorList>
            <person name="Goeker M."/>
        </authorList>
    </citation>
    <scope>NUCLEOTIDE SEQUENCE [LARGE SCALE GENOMIC DNA]</scope>
    <source>
        <strain evidence="17 18">DSM 10617</strain>
    </source>
</reference>
<evidence type="ECO:0000256" key="6">
    <source>
        <dbReference type="ARBA" id="ARBA00021844"/>
    </source>
</evidence>
<name>A0A4Q7LJ59_9BURK</name>
<dbReference type="UniPathway" id="UPA00694"/>
<keyword evidence="8 15" id="KW-0997">Cell inner membrane</keyword>
<keyword evidence="18" id="KW-1185">Reference proteome</keyword>
<evidence type="ECO:0000313" key="17">
    <source>
        <dbReference type="EMBL" id="RZS54566.1"/>
    </source>
</evidence>